<evidence type="ECO:0000259" key="3">
    <source>
        <dbReference type="PROSITE" id="PS50075"/>
    </source>
</evidence>
<evidence type="ECO:0000313" key="5">
    <source>
        <dbReference type="Proteomes" id="UP000243515"/>
    </source>
</evidence>
<organism evidence="4 5">
    <name type="scientific">Elaphomyces granulatus</name>
    <dbReference type="NCBI Taxonomy" id="519963"/>
    <lineage>
        <taxon>Eukaryota</taxon>
        <taxon>Fungi</taxon>
        <taxon>Dikarya</taxon>
        <taxon>Ascomycota</taxon>
        <taxon>Pezizomycotina</taxon>
        <taxon>Eurotiomycetes</taxon>
        <taxon>Eurotiomycetidae</taxon>
        <taxon>Eurotiales</taxon>
        <taxon>Elaphomycetaceae</taxon>
        <taxon>Elaphomyces</taxon>
    </lineage>
</organism>
<dbReference type="GO" id="GO:0031177">
    <property type="term" value="F:phosphopantetheine binding"/>
    <property type="evidence" value="ECO:0007669"/>
    <property type="project" value="InterPro"/>
</dbReference>
<gene>
    <name evidence="4" type="ORF">Egran_06962</name>
</gene>
<dbReference type="InterPro" id="IPR009081">
    <property type="entry name" value="PP-bd_ACP"/>
</dbReference>
<sequence length="123" mass="13199">MLHAAKTPEASADGSGAQDAISNRQLVAESASLIEAGNAIVEALVRKLSKSLSSMQNADAVDIHKPLHRYGVDSLLAVELRNWIMREFQAEVAVFETMGGSTFSSLGLLIAQRSGVKHPLWNV</sequence>
<dbReference type="InterPro" id="IPR036736">
    <property type="entry name" value="ACP-like_sf"/>
</dbReference>
<name>A0A232LM91_9EURO</name>
<dbReference type="Gene3D" id="1.10.1200.10">
    <property type="entry name" value="ACP-like"/>
    <property type="match status" value="1"/>
</dbReference>
<dbReference type="SMART" id="SM00823">
    <property type="entry name" value="PKS_PP"/>
    <property type="match status" value="1"/>
</dbReference>
<proteinExistence type="predicted"/>
<comment type="caution">
    <text evidence="4">The sequence shown here is derived from an EMBL/GenBank/DDBJ whole genome shotgun (WGS) entry which is preliminary data.</text>
</comment>
<evidence type="ECO:0000256" key="1">
    <source>
        <dbReference type="ARBA" id="ARBA00022450"/>
    </source>
</evidence>
<dbReference type="PROSITE" id="PS50075">
    <property type="entry name" value="CARRIER"/>
    <property type="match status" value="1"/>
</dbReference>
<dbReference type="PROSITE" id="PS00012">
    <property type="entry name" value="PHOSPHOPANTETHEINE"/>
    <property type="match status" value="1"/>
</dbReference>
<dbReference type="InterPro" id="IPR006162">
    <property type="entry name" value="Ppantetheine_attach_site"/>
</dbReference>
<keyword evidence="2" id="KW-0597">Phosphoprotein</keyword>
<evidence type="ECO:0000256" key="2">
    <source>
        <dbReference type="ARBA" id="ARBA00022553"/>
    </source>
</evidence>
<dbReference type="Pfam" id="PF23297">
    <property type="entry name" value="ACP_SdgA_C"/>
    <property type="match status" value="1"/>
</dbReference>
<dbReference type="InterPro" id="IPR020806">
    <property type="entry name" value="PKS_PP-bd"/>
</dbReference>
<dbReference type="AlphaFoldDB" id="A0A232LM91"/>
<keyword evidence="5" id="KW-1185">Reference proteome</keyword>
<dbReference type="Proteomes" id="UP000243515">
    <property type="component" value="Unassembled WGS sequence"/>
</dbReference>
<protein>
    <recommendedName>
        <fullName evidence="3">Carrier domain-containing protein</fullName>
    </recommendedName>
</protein>
<evidence type="ECO:0000313" key="4">
    <source>
        <dbReference type="EMBL" id="OXV05270.1"/>
    </source>
</evidence>
<feature type="domain" description="Carrier" evidence="3">
    <location>
        <begin position="39"/>
        <end position="114"/>
    </location>
</feature>
<reference evidence="4 5" key="1">
    <citation type="journal article" date="2015" name="Environ. Microbiol.">
        <title>Metagenome sequence of Elaphomyces granulatus from sporocarp tissue reveals Ascomycota ectomycorrhizal fingerprints of genome expansion and a Proteobacteria-rich microbiome.</title>
        <authorList>
            <person name="Quandt C.A."/>
            <person name="Kohler A."/>
            <person name="Hesse C.N."/>
            <person name="Sharpton T.J."/>
            <person name="Martin F."/>
            <person name="Spatafora J.W."/>
        </authorList>
    </citation>
    <scope>NUCLEOTIDE SEQUENCE [LARGE SCALE GENOMIC DNA]</scope>
    <source>
        <strain evidence="4 5">OSC145934</strain>
    </source>
</reference>
<keyword evidence="1" id="KW-0596">Phosphopantetheine</keyword>
<dbReference type="OrthoDB" id="329835at2759"/>
<accession>A0A232LM91</accession>
<dbReference type="EMBL" id="NPHW01007286">
    <property type="protein sequence ID" value="OXV05270.1"/>
    <property type="molecule type" value="Genomic_DNA"/>
</dbReference>
<dbReference type="SUPFAM" id="SSF47336">
    <property type="entry name" value="ACP-like"/>
    <property type="match status" value="1"/>
</dbReference>